<dbReference type="Gene3D" id="1.10.10.10">
    <property type="entry name" value="Winged helix-like DNA-binding domain superfamily/Winged helix DNA-binding domain"/>
    <property type="match status" value="1"/>
</dbReference>
<dbReference type="InterPro" id="IPR036390">
    <property type="entry name" value="WH_DNA-bd_sf"/>
</dbReference>
<protein>
    <submittedName>
        <fullName evidence="4">DeoR family transcriptional regulator</fullName>
    </submittedName>
</protein>
<evidence type="ECO:0000313" key="5">
    <source>
        <dbReference type="Proteomes" id="UP000600247"/>
    </source>
</evidence>
<dbReference type="SUPFAM" id="SSF46785">
    <property type="entry name" value="Winged helix' DNA-binding domain"/>
    <property type="match status" value="1"/>
</dbReference>
<dbReference type="Pfam" id="PF13280">
    <property type="entry name" value="WYL"/>
    <property type="match status" value="1"/>
</dbReference>
<dbReference type="RefSeq" id="WP_188887232.1">
    <property type="nucleotide sequence ID" value="NZ_BMHY01000001.1"/>
</dbReference>
<keyword evidence="1" id="KW-0805">Transcription regulation</keyword>
<evidence type="ECO:0000259" key="3">
    <source>
        <dbReference type="PROSITE" id="PS51000"/>
    </source>
</evidence>
<evidence type="ECO:0000256" key="1">
    <source>
        <dbReference type="ARBA" id="ARBA00023015"/>
    </source>
</evidence>
<name>A0A917GQC5_9BACL</name>
<dbReference type="InterPro" id="IPR013196">
    <property type="entry name" value="HTH_11"/>
</dbReference>
<dbReference type="InterPro" id="IPR057727">
    <property type="entry name" value="WCX_dom"/>
</dbReference>
<gene>
    <name evidence="4" type="ORF">GCM10010918_03750</name>
</gene>
<dbReference type="AlphaFoldDB" id="A0A917GQC5"/>
<dbReference type="InterPro" id="IPR028349">
    <property type="entry name" value="PafC-like"/>
</dbReference>
<feature type="domain" description="HTH deoR-type" evidence="3">
    <location>
        <begin position="3"/>
        <end position="62"/>
    </location>
</feature>
<sequence>MPKSKRLLELMLTINRKRKFTVRELAEEFGVSSRTILRDLQELGELGMPLYSQVGLHGGYQVLNERTLPPIAFTENEAVAIFFASHALRHYPVHPFKAESTSALSKFYLNMPGDTRERIDQMKNRFDLFTPSRAAESPHLTLLLEAAISQHVLSIDYESPKGLTKRMIQPIGIYAESGLWYCPAYCFLRGELRLFRCDRIAAAELAGPDTEPVSLEETHLGNWTAADGNEADYYPFYVELRKEGIPLCEAELGRKTEIHIRPDGSGWIQSVIPKDDLDFFADLFIGLGERAAVSEPPELLALIRSKLQRLMNKYSEV</sequence>
<dbReference type="Proteomes" id="UP000600247">
    <property type="component" value="Unassembled WGS sequence"/>
</dbReference>
<comment type="caution">
    <text evidence="4">The sequence shown here is derived from an EMBL/GenBank/DDBJ whole genome shotgun (WGS) entry which is preliminary data.</text>
</comment>
<organism evidence="4 5">
    <name type="scientific">Paenibacillus radicis</name>
    <name type="common">ex Gao et al. 2016</name>
    <dbReference type="NCBI Taxonomy" id="1737354"/>
    <lineage>
        <taxon>Bacteria</taxon>
        <taxon>Bacillati</taxon>
        <taxon>Bacillota</taxon>
        <taxon>Bacilli</taxon>
        <taxon>Bacillales</taxon>
        <taxon>Paenibacillaceae</taxon>
        <taxon>Paenibacillus</taxon>
    </lineage>
</organism>
<keyword evidence="5" id="KW-1185">Reference proteome</keyword>
<evidence type="ECO:0000313" key="4">
    <source>
        <dbReference type="EMBL" id="GGG54176.1"/>
    </source>
</evidence>
<dbReference type="InterPro" id="IPR051534">
    <property type="entry name" value="CBASS_pafABC_assoc_protein"/>
</dbReference>
<dbReference type="PIRSF" id="PIRSF016838">
    <property type="entry name" value="PafC"/>
    <property type="match status" value="1"/>
</dbReference>
<evidence type="ECO:0000256" key="2">
    <source>
        <dbReference type="ARBA" id="ARBA00023163"/>
    </source>
</evidence>
<dbReference type="InterPro" id="IPR026881">
    <property type="entry name" value="WYL_dom"/>
</dbReference>
<dbReference type="InterPro" id="IPR036388">
    <property type="entry name" value="WH-like_DNA-bd_sf"/>
</dbReference>
<dbReference type="Pfam" id="PF25583">
    <property type="entry name" value="WCX"/>
    <property type="match status" value="1"/>
</dbReference>
<keyword evidence="2" id="KW-0804">Transcription</keyword>
<dbReference type="PROSITE" id="PS52050">
    <property type="entry name" value="WYL"/>
    <property type="match status" value="1"/>
</dbReference>
<dbReference type="EMBL" id="BMHY01000001">
    <property type="protein sequence ID" value="GGG54176.1"/>
    <property type="molecule type" value="Genomic_DNA"/>
</dbReference>
<dbReference type="PANTHER" id="PTHR34580">
    <property type="match status" value="1"/>
</dbReference>
<dbReference type="Pfam" id="PF08279">
    <property type="entry name" value="HTH_11"/>
    <property type="match status" value="1"/>
</dbReference>
<dbReference type="PROSITE" id="PS51000">
    <property type="entry name" value="HTH_DEOR_2"/>
    <property type="match status" value="1"/>
</dbReference>
<dbReference type="PANTHER" id="PTHR34580:SF9">
    <property type="entry name" value="SLL5097 PROTEIN"/>
    <property type="match status" value="1"/>
</dbReference>
<accession>A0A917GQC5</accession>
<dbReference type="InterPro" id="IPR001034">
    <property type="entry name" value="DeoR_HTH"/>
</dbReference>
<dbReference type="GO" id="GO:0003700">
    <property type="term" value="F:DNA-binding transcription factor activity"/>
    <property type="evidence" value="ECO:0007669"/>
    <property type="project" value="InterPro"/>
</dbReference>
<reference evidence="4 5" key="1">
    <citation type="journal article" date="2014" name="Int. J. Syst. Evol. Microbiol.">
        <title>Complete genome sequence of Corynebacterium casei LMG S-19264T (=DSM 44701T), isolated from a smear-ripened cheese.</title>
        <authorList>
            <consortium name="US DOE Joint Genome Institute (JGI-PGF)"/>
            <person name="Walter F."/>
            <person name="Albersmeier A."/>
            <person name="Kalinowski J."/>
            <person name="Ruckert C."/>
        </authorList>
    </citation>
    <scope>NUCLEOTIDE SEQUENCE [LARGE SCALE GENOMIC DNA]</scope>
    <source>
        <strain evidence="4 5">CGMCC 1.15286</strain>
    </source>
</reference>
<proteinExistence type="predicted"/>
<dbReference type="SMART" id="SM00420">
    <property type="entry name" value="HTH_DEOR"/>
    <property type="match status" value="1"/>
</dbReference>